<sequence>MLFVDNYLRRCFFSRAQSHLKWLWHKSNKSHNVDEIISLIKSWEVLYDHKVGKLRSDLGTKFRNSSLEDFCSISGISQNFSVVITP</sequence>
<protein>
    <submittedName>
        <fullName evidence="1">Uncharacterized protein</fullName>
    </submittedName>
</protein>
<evidence type="ECO:0000313" key="2">
    <source>
        <dbReference type="Proteomes" id="UP000235145"/>
    </source>
</evidence>
<dbReference type="Gene3D" id="3.30.420.10">
    <property type="entry name" value="Ribonuclease H-like superfamily/Ribonuclease H"/>
    <property type="match status" value="1"/>
</dbReference>
<name>A0A9R1WY43_LACSA</name>
<reference evidence="1 2" key="1">
    <citation type="journal article" date="2017" name="Nat. Commun.">
        <title>Genome assembly with in vitro proximity ligation data and whole-genome triplication in lettuce.</title>
        <authorList>
            <person name="Reyes-Chin-Wo S."/>
            <person name="Wang Z."/>
            <person name="Yang X."/>
            <person name="Kozik A."/>
            <person name="Arikit S."/>
            <person name="Song C."/>
            <person name="Xia L."/>
            <person name="Froenicke L."/>
            <person name="Lavelle D.O."/>
            <person name="Truco M.J."/>
            <person name="Xia R."/>
            <person name="Zhu S."/>
            <person name="Xu C."/>
            <person name="Xu H."/>
            <person name="Xu X."/>
            <person name="Cox K."/>
            <person name="Korf I."/>
            <person name="Meyers B.C."/>
            <person name="Michelmore R.W."/>
        </authorList>
    </citation>
    <scope>NUCLEOTIDE SEQUENCE [LARGE SCALE GENOMIC DNA]</scope>
    <source>
        <strain evidence="2">cv. Salinas</strain>
        <tissue evidence="1">Seedlings</tissue>
    </source>
</reference>
<proteinExistence type="predicted"/>
<dbReference type="InterPro" id="IPR036397">
    <property type="entry name" value="RNaseH_sf"/>
</dbReference>
<dbReference type="AlphaFoldDB" id="A0A9R1WY43"/>
<organism evidence="1 2">
    <name type="scientific">Lactuca sativa</name>
    <name type="common">Garden lettuce</name>
    <dbReference type="NCBI Taxonomy" id="4236"/>
    <lineage>
        <taxon>Eukaryota</taxon>
        <taxon>Viridiplantae</taxon>
        <taxon>Streptophyta</taxon>
        <taxon>Embryophyta</taxon>
        <taxon>Tracheophyta</taxon>
        <taxon>Spermatophyta</taxon>
        <taxon>Magnoliopsida</taxon>
        <taxon>eudicotyledons</taxon>
        <taxon>Gunneridae</taxon>
        <taxon>Pentapetalae</taxon>
        <taxon>asterids</taxon>
        <taxon>campanulids</taxon>
        <taxon>Asterales</taxon>
        <taxon>Asteraceae</taxon>
        <taxon>Cichorioideae</taxon>
        <taxon>Cichorieae</taxon>
        <taxon>Lactucinae</taxon>
        <taxon>Lactuca</taxon>
    </lineage>
</organism>
<comment type="caution">
    <text evidence="1">The sequence shown here is derived from an EMBL/GenBank/DDBJ whole genome shotgun (WGS) entry which is preliminary data.</text>
</comment>
<dbReference type="EMBL" id="NBSK02000008">
    <property type="protein sequence ID" value="KAJ0189587.1"/>
    <property type="molecule type" value="Genomic_DNA"/>
</dbReference>
<dbReference type="InterPro" id="IPR012337">
    <property type="entry name" value="RNaseH-like_sf"/>
</dbReference>
<keyword evidence="2" id="KW-1185">Reference proteome</keyword>
<accession>A0A9R1WY43</accession>
<dbReference type="SUPFAM" id="SSF53098">
    <property type="entry name" value="Ribonuclease H-like"/>
    <property type="match status" value="1"/>
</dbReference>
<dbReference type="GO" id="GO:0003676">
    <property type="term" value="F:nucleic acid binding"/>
    <property type="evidence" value="ECO:0007669"/>
    <property type="project" value="InterPro"/>
</dbReference>
<dbReference type="Proteomes" id="UP000235145">
    <property type="component" value="Unassembled WGS sequence"/>
</dbReference>
<gene>
    <name evidence="1" type="ORF">LSAT_V11C800438420</name>
</gene>
<evidence type="ECO:0000313" key="1">
    <source>
        <dbReference type="EMBL" id="KAJ0189587.1"/>
    </source>
</evidence>